<reference evidence="2" key="1">
    <citation type="submission" date="2017-01" db="EMBL/GenBank/DDBJ databases">
        <authorList>
            <person name="Wang Y."/>
            <person name="White M."/>
            <person name="Kvist S."/>
            <person name="Moncalvo J.-M."/>
        </authorList>
    </citation>
    <scope>NUCLEOTIDE SEQUENCE [LARGE SCALE GENOMIC DNA]</scope>
    <source>
        <strain evidence="2">ID-206-W2</strain>
    </source>
</reference>
<dbReference type="AlphaFoldDB" id="A0A1R1YC12"/>
<evidence type="ECO:0000313" key="1">
    <source>
        <dbReference type="EMBL" id="OMJ24432.1"/>
    </source>
</evidence>
<name>A0A1R1YC12_9FUNG</name>
<dbReference type="Proteomes" id="UP000187429">
    <property type="component" value="Unassembled WGS sequence"/>
</dbReference>
<organism evidence="1 2">
    <name type="scientific">Smittium culicis</name>
    <dbReference type="NCBI Taxonomy" id="133412"/>
    <lineage>
        <taxon>Eukaryota</taxon>
        <taxon>Fungi</taxon>
        <taxon>Fungi incertae sedis</taxon>
        <taxon>Zoopagomycota</taxon>
        <taxon>Kickxellomycotina</taxon>
        <taxon>Harpellomycetes</taxon>
        <taxon>Harpellales</taxon>
        <taxon>Legeriomycetaceae</taxon>
        <taxon>Smittium</taxon>
    </lineage>
</organism>
<dbReference type="EMBL" id="LSSM01001828">
    <property type="protein sequence ID" value="OMJ24432.1"/>
    <property type="molecule type" value="Genomic_DNA"/>
</dbReference>
<comment type="caution">
    <text evidence="1">The sequence shown here is derived from an EMBL/GenBank/DDBJ whole genome shotgun (WGS) entry which is preliminary data.</text>
</comment>
<evidence type="ECO:0000313" key="2">
    <source>
        <dbReference type="Proteomes" id="UP000187429"/>
    </source>
</evidence>
<gene>
    <name evidence="1" type="ORF">AYI69_g4643</name>
</gene>
<sequence length="78" mass="8578">MVCHVDGKFAMGKVDIPDKLNKAGIEVVRTILFQILKATDENRDHIPAITSSEPGQFPFRVELVSGSAKWGSVLKNLL</sequence>
<proteinExistence type="predicted"/>
<accession>A0A1R1YC12</accession>
<keyword evidence="2" id="KW-1185">Reference proteome</keyword>
<dbReference type="OrthoDB" id="10259639at2759"/>
<protein>
    <submittedName>
        <fullName evidence="1">Uncharacterized protein</fullName>
    </submittedName>
</protein>